<evidence type="ECO:0000313" key="1">
    <source>
        <dbReference type="EMBL" id="EYB88614.1"/>
    </source>
</evidence>
<dbReference type="PANTHER" id="PTHR22898">
    <property type="entry name" value="UNCHARACTERIZED GLYCOSOL TRANSFERASE-RELATED"/>
    <property type="match status" value="1"/>
</dbReference>
<dbReference type="Proteomes" id="UP000024635">
    <property type="component" value="Unassembled WGS sequence"/>
</dbReference>
<dbReference type="STRING" id="53326.A0A016SEA9"/>
<protein>
    <submittedName>
        <fullName evidence="1">Uncharacterized protein</fullName>
    </submittedName>
</protein>
<accession>A0A016SEA9</accession>
<name>A0A016SEA9_9BILA</name>
<dbReference type="AlphaFoldDB" id="A0A016SEA9"/>
<keyword evidence="2" id="KW-1185">Reference proteome</keyword>
<proteinExistence type="predicted"/>
<evidence type="ECO:0000313" key="2">
    <source>
        <dbReference type="Proteomes" id="UP000024635"/>
    </source>
</evidence>
<sequence length="359" mass="39963">MECELFNSREMSITPFPLSAIRIIADLKSFLDRIYKTDSPLLWAQGYPPEQNFMSFLSAGIKETVVPFANSCCVYDNPVRLSNNNASYLLLNFIYGQNPRYFEDYIADVRQILKFSNDYRREGDYIVDLLKMTHSNLVCLHIRKTDFDVRNISTDMESSVEAANTIARRKGLSQFMIFGDDQKFMENMSQTIVESGNWDKNVYLAVGVDGSGFSTASKSTLRHRAAHDGIVAAVANLSFLGSCLSHLMLTNKKSNYQEHPIACCPGGKPCSSGEFAPVLFETAEGPPSSTPAVITILLKKCLHCLNFDTPNEIDEQVIPKAIYSRGHNVPNVCSGRYSHATQSQGCCVAATSHFATHCR</sequence>
<comment type="caution">
    <text evidence="1">The sequence shown here is derived from an EMBL/GenBank/DDBJ whole genome shotgun (WGS) entry which is preliminary data.</text>
</comment>
<reference evidence="2" key="1">
    <citation type="journal article" date="2015" name="Nat. Genet.">
        <title>The genome and transcriptome of the zoonotic hookworm Ancylostoma ceylanicum identify infection-specific gene families.</title>
        <authorList>
            <person name="Schwarz E.M."/>
            <person name="Hu Y."/>
            <person name="Antoshechkin I."/>
            <person name="Miller M.M."/>
            <person name="Sternberg P.W."/>
            <person name="Aroian R.V."/>
        </authorList>
    </citation>
    <scope>NUCLEOTIDE SEQUENCE</scope>
    <source>
        <strain evidence="2">HY135</strain>
    </source>
</reference>
<dbReference type="InterPro" id="IPR052501">
    <property type="entry name" value="Alpha-1-2_FucT"/>
</dbReference>
<dbReference type="EMBL" id="JARK01001580">
    <property type="protein sequence ID" value="EYB88614.1"/>
    <property type="molecule type" value="Genomic_DNA"/>
</dbReference>
<organism evidence="1 2">
    <name type="scientific">Ancylostoma ceylanicum</name>
    <dbReference type="NCBI Taxonomy" id="53326"/>
    <lineage>
        <taxon>Eukaryota</taxon>
        <taxon>Metazoa</taxon>
        <taxon>Ecdysozoa</taxon>
        <taxon>Nematoda</taxon>
        <taxon>Chromadorea</taxon>
        <taxon>Rhabditida</taxon>
        <taxon>Rhabditina</taxon>
        <taxon>Rhabditomorpha</taxon>
        <taxon>Strongyloidea</taxon>
        <taxon>Ancylostomatidae</taxon>
        <taxon>Ancylostomatinae</taxon>
        <taxon>Ancylostoma</taxon>
    </lineage>
</organism>
<dbReference type="PANTHER" id="PTHR22898:SF3">
    <property type="entry name" value="ALPHA-1,2-FUCOSYLTRANSFERASE-RELATED"/>
    <property type="match status" value="1"/>
</dbReference>
<dbReference type="OrthoDB" id="5815225at2759"/>
<gene>
    <name evidence="1" type="primary">Acey_s0244.g3529</name>
    <name evidence="1" type="ORF">Y032_0244g3529</name>
</gene>